<feature type="transmembrane region" description="Helical" evidence="1">
    <location>
        <begin position="64"/>
        <end position="84"/>
    </location>
</feature>
<evidence type="ECO:0000313" key="2">
    <source>
        <dbReference type="EMBL" id="KAJ9601745.1"/>
    </source>
</evidence>
<feature type="transmembrane region" description="Helical" evidence="1">
    <location>
        <begin position="144"/>
        <end position="163"/>
    </location>
</feature>
<feature type="transmembrane region" description="Helical" evidence="1">
    <location>
        <begin position="370"/>
        <end position="388"/>
    </location>
</feature>
<keyword evidence="1" id="KW-0812">Transmembrane</keyword>
<dbReference type="AlphaFoldDB" id="A0AAD8AM87"/>
<keyword evidence="1" id="KW-0472">Membrane</keyword>
<protein>
    <submittedName>
        <fullName evidence="2">Uncharacterized protein</fullName>
    </submittedName>
</protein>
<accession>A0AAD8AM87</accession>
<feature type="non-terminal residue" evidence="2">
    <location>
        <position position="390"/>
    </location>
</feature>
<reference evidence="2" key="1">
    <citation type="journal article" date="2023" name="IScience">
        <title>Live-bearing cockroach genome reveals convergent evolutionary mechanisms linked to viviparity in insects and beyond.</title>
        <authorList>
            <person name="Fouks B."/>
            <person name="Harrison M.C."/>
            <person name="Mikhailova A.A."/>
            <person name="Marchal E."/>
            <person name="English S."/>
            <person name="Carruthers M."/>
            <person name="Jennings E.C."/>
            <person name="Chiamaka E.L."/>
            <person name="Frigard R.A."/>
            <person name="Pippel M."/>
            <person name="Attardo G.M."/>
            <person name="Benoit J.B."/>
            <person name="Bornberg-Bauer E."/>
            <person name="Tobe S.S."/>
        </authorList>
    </citation>
    <scope>NUCLEOTIDE SEQUENCE</scope>
    <source>
        <strain evidence="2">Stay&amp;Tobe</strain>
    </source>
</reference>
<reference evidence="2" key="2">
    <citation type="submission" date="2023-05" db="EMBL/GenBank/DDBJ databases">
        <authorList>
            <person name="Fouks B."/>
        </authorList>
    </citation>
    <scope>NUCLEOTIDE SEQUENCE</scope>
    <source>
        <strain evidence="2">Stay&amp;Tobe</strain>
        <tissue evidence="2">Testes</tissue>
    </source>
</reference>
<gene>
    <name evidence="2" type="ORF">L9F63_000136</name>
</gene>
<feature type="transmembrane region" description="Helical" evidence="1">
    <location>
        <begin position="21"/>
        <end position="44"/>
    </location>
</feature>
<evidence type="ECO:0000256" key="1">
    <source>
        <dbReference type="SAM" id="Phobius"/>
    </source>
</evidence>
<evidence type="ECO:0000313" key="3">
    <source>
        <dbReference type="Proteomes" id="UP001233999"/>
    </source>
</evidence>
<organism evidence="2 3">
    <name type="scientific">Diploptera punctata</name>
    <name type="common">Pacific beetle cockroach</name>
    <dbReference type="NCBI Taxonomy" id="6984"/>
    <lineage>
        <taxon>Eukaryota</taxon>
        <taxon>Metazoa</taxon>
        <taxon>Ecdysozoa</taxon>
        <taxon>Arthropoda</taxon>
        <taxon>Hexapoda</taxon>
        <taxon>Insecta</taxon>
        <taxon>Pterygota</taxon>
        <taxon>Neoptera</taxon>
        <taxon>Polyneoptera</taxon>
        <taxon>Dictyoptera</taxon>
        <taxon>Blattodea</taxon>
        <taxon>Blaberoidea</taxon>
        <taxon>Blaberidae</taxon>
        <taxon>Diplopterinae</taxon>
        <taxon>Diploptera</taxon>
    </lineage>
</organism>
<proteinExistence type="predicted"/>
<keyword evidence="3" id="KW-1185">Reference proteome</keyword>
<dbReference type="Proteomes" id="UP001233999">
    <property type="component" value="Unassembled WGS sequence"/>
</dbReference>
<comment type="caution">
    <text evidence="2">The sequence shown here is derived from an EMBL/GenBank/DDBJ whole genome shotgun (WGS) entry which is preliminary data.</text>
</comment>
<keyword evidence="1" id="KW-1133">Transmembrane helix</keyword>
<sequence length="390" mass="43936">RSVLFGNGIATIWKVEGTATAFLHLTFIILSLIYGICLDEPMVISPDHTFVKISITILEIYAPTASYPLALGVPSFIIPLRMSYLSDRHLKAITISRKIHIRSYYVRLITVYRTFVELNVALQICPTSGCQRLNTKDVPRARRWLLVLASGPLSAFLWCVYGVSPARSHLRMSHCSLVFQSRCAATILGINPRNSSEMWLVDRIKPNYKKTQRSSIYNLQFINFFFVEKSYEVSHSGNYTFYTVTISVPCTTNLLAQHIQFSTNPSPTSVLLLYNFIIRSGRSASPNNSYRSAASSSFHKLNNCSLTSFSSKMVLLPTGPMKFVRLWTTFSLASKTFVIFRCGDLDIKTWSIRAMPGTSAPLDLPIFQNVHTIVIACILQIYIVWLNVAS</sequence>
<feature type="non-terminal residue" evidence="2">
    <location>
        <position position="1"/>
    </location>
</feature>
<dbReference type="EMBL" id="JASPKZ010000004">
    <property type="protein sequence ID" value="KAJ9601745.1"/>
    <property type="molecule type" value="Genomic_DNA"/>
</dbReference>
<name>A0AAD8AM87_DIPPU</name>